<dbReference type="Proteomes" id="UP000011859">
    <property type="component" value="Chromosome"/>
</dbReference>
<reference evidence="1 2" key="1">
    <citation type="submission" date="2012-04" db="EMBL/GenBank/DDBJ databases">
        <title>Complete genome of Rhodanobacter sp. 2APBS1.</title>
        <authorList>
            <consortium name="US DOE Joint Genome Institute"/>
            <person name="Huntemann M."/>
            <person name="Wei C.-L."/>
            <person name="Han J."/>
            <person name="Detter J.C."/>
            <person name="Han C."/>
            <person name="Tapia R."/>
            <person name="Munk A.C.C."/>
            <person name="Chen A."/>
            <person name="Krypides N."/>
            <person name="Mavromatis K."/>
            <person name="Markowitz V."/>
            <person name="Szeto E."/>
            <person name="Ivanova N."/>
            <person name="Mikhailova N."/>
            <person name="Ovchinnikova G."/>
            <person name="Pagani I."/>
            <person name="Pati A."/>
            <person name="Goodwin L."/>
            <person name="Peters L."/>
            <person name="Pitluck S."/>
            <person name="Woyke T."/>
            <person name="Prakash O."/>
            <person name="Elkins J."/>
            <person name="Brown S."/>
            <person name="Palumbo A."/>
            <person name="Hemme C."/>
            <person name="Zhou J."/>
            <person name="Watson D."/>
            <person name="Jardine P."/>
            <person name="Kostka J."/>
            <person name="Green S."/>
        </authorList>
    </citation>
    <scope>NUCLEOTIDE SEQUENCE [LARGE SCALE GENOMIC DNA]</scope>
    <source>
        <strain evidence="1 2">2APBS1</strain>
    </source>
</reference>
<organism evidence="1 2">
    <name type="scientific">Rhodanobacter denitrificans</name>
    <dbReference type="NCBI Taxonomy" id="666685"/>
    <lineage>
        <taxon>Bacteria</taxon>
        <taxon>Pseudomonadati</taxon>
        <taxon>Pseudomonadota</taxon>
        <taxon>Gammaproteobacteria</taxon>
        <taxon>Lysobacterales</taxon>
        <taxon>Rhodanobacteraceae</taxon>
        <taxon>Rhodanobacter</taxon>
    </lineage>
</organism>
<dbReference type="KEGG" id="rhd:R2APBS1_3047"/>
<evidence type="ECO:0000313" key="1">
    <source>
        <dbReference type="EMBL" id="AGG90120.1"/>
    </source>
</evidence>
<dbReference type="EMBL" id="CP003470">
    <property type="protein sequence ID" value="AGG90120.1"/>
    <property type="molecule type" value="Genomic_DNA"/>
</dbReference>
<keyword evidence="2" id="KW-1185">Reference proteome</keyword>
<name>M4NGP7_9GAMM</name>
<sequence length="84" mass="9251" precursor="true">MFVQAPIMYLFSHQLTNGRVVVAVWREVPLPPTVKQNMDKVRALAWDTAKSQGLDPVGTKATIRVTDEHGVTGFVEVAPYSGIL</sequence>
<proteinExistence type="predicted"/>
<evidence type="ECO:0000313" key="2">
    <source>
        <dbReference type="Proteomes" id="UP000011859"/>
    </source>
</evidence>
<protein>
    <submittedName>
        <fullName evidence="1">Uncharacterized protein</fullName>
    </submittedName>
</protein>
<dbReference type="HOGENOM" id="CLU_2525311_0_0_6"/>
<gene>
    <name evidence="1" type="ORF">R2APBS1_3047</name>
</gene>
<dbReference type="AlphaFoldDB" id="M4NGP7"/>
<accession>M4NGP7</accession>